<dbReference type="EMBL" id="SISP01000050">
    <property type="protein sequence ID" value="TBM37304.1"/>
    <property type="molecule type" value="Genomic_DNA"/>
</dbReference>
<dbReference type="Proteomes" id="UP000294145">
    <property type="component" value="Unassembled WGS sequence"/>
</dbReference>
<organism evidence="1 2">
    <name type="scientific">Vibrio cholerae</name>
    <dbReference type="NCBI Taxonomy" id="666"/>
    <lineage>
        <taxon>Bacteria</taxon>
        <taxon>Pseudomonadati</taxon>
        <taxon>Pseudomonadota</taxon>
        <taxon>Gammaproteobacteria</taxon>
        <taxon>Vibrionales</taxon>
        <taxon>Vibrionaceae</taxon>
        <taxon>Vibrio</taxon>
    </lineage>
</organism>
<evidence type="ECO:0000313" key="2">
    <source>
        <dbReference type="Proteomes" id="UP000294145"/>
    </source>
</evidence>
<comment type="caution">
    <text evidence="1">The sequence shown here is derived from an EMBL/GenBank/DDBJ whole genome shotgun (WGS) entry which is preliminary data.</text>
</comment>
<evidence type="ECO:0000313" key="1">
    <source>
        <dbReference type="EMBL" id="TBM37304.1"/>
    </source>
</evidence>
<protein>
    <submittedName>
        <fullName evidence="1">Uncharacterized protein</fullName>
    </submittedName>
</protein>
<proteinExistence type="predicted"/>
<dbReference type="AlphaFoldDB" id="A0A7Z7VJ69"/>
<gene>
    <name evidence="1" type="ORF">EYB64_19230</name>
</gene>
<dbReference type="RefSeq" id="WP_154715349.1">
    <property type="nucleotide sequence ID" value="NZ_POTE01000051.1"/>
</dbReference>
<sequence length="133" mass="14833">MPNGQFAKAKLSVCDLQLEITPVSNVFLTTHSIFSVFYMSTESSTSTSFQFTKEAKSNVNQFRKATGLTQPAIINRILEKVSIADVKEWCADLIEENESKKEESRIRANQMLELSKLPSDVLQSLIASQQVSA</sequence>
<reference evidence="1 2" key="1">
    <citation type="submission" date="2019-02" db="EMBL/GenBank/DDBJ databases">
        <title>Genomic plasticity associated with the antimicrobial resistance in Vibrio cholerae.</title>
        <authorList>
            <person name="Verma J."/>
            <person name="Bag S."/>
            <person name="Saha B."/>
            <person name="Kumar P."/>
            <person name="Ghosh T.S."/>
            <person name="Dayal M."/>
            <person name="Senapati T."/>
            <person name="Mehra S."/>
            <person name="Dey P."/>
            <person name="Desigamani A."/>
            <person name="Kumar D."/>
            <person name="Rana P."/>
            <person name="Kumar B."/>
            <person name="Maiti T.K."/>
            <person name="Sharma N.C."/>
            <person name="Bhadra R.K."/>
            <person name="Mutreja A."/>
            <person name="Nair G.B."/>
            <person name="Ramamurthy T."/>
            <person name="Das B."/>
        </authorList>
    </citation>
    <scope>NUCLEOTIDE SEQUENCE [LARGE SCALE GENOMIC DNA]</scope>
    <source>
        <strain evidence="1 2">IDH06781</strain>
    </source>
</reference>
<accession>A0A7Z7VJ69</accession>
<name>A0A7Z7VJ69_VIBCL</name>